<accession>A0A0C3CVF0</accession>
<evidence type="ECO:0000313" key="2">
    <source>
        <dbReference type="EMBL" id="KIN02984.1"/>
    </source>
</evidence>
<dbReference type="Pfam" id="PF03992">
    <property type="entry name" value="ABM"/>
    <property type="match status" value="1"/>
</dbReference>
<evidence type="ECO:0000313" key="3">
    <source>
        <dbReference type="Proteomes" id="UP000054321"/>
    </source>
</evidence>
<proteinExistence type="predicted"/>
<dbReference type="SUPFAM" id="SSF54909">
    <property type="entry name" value="Dimeric alpha+beta barrel"/>
    <property type="match status" value="1"/>
</dbReference>
<sequence length="120" mass="13998">MSLNNLDRGFSLHVTITIDPSNIDAFLSALRPCYEAVVAEPDCTYFEVFHSLDEPGVFRFVENWTKSPEWFRENQLNKEYYKPYLEITQPMWIKPRAFSLFSRLPHEWTTVKGGNFGVGT</sequence>
<reference evidence="2 3" key="1">
    <citation type="submission" date="2014-04" db="EMBL/GenBank/DDBJ databases">
        <authorList>
            <consortium name="DOE Joint Genome Institute"/>
            <person name="Kuo A."/>
            <person name="Martino E."/>
            <person name="Perotto S."/>
            <person name="Kohler A."/>
            <person name="Nagy L.G."/>
            <person name="Floudas D."/>
            <person name="Copeland A."/>
            <person name="Barry K.W."/>
            <person name="Cichocki N."/>
            <person name="Veneault-Fourrey C."/>
            <person name="LaButti K."/>
            <person name="Lindquist E.A."/>
            <person name="Lipzen A."/>
            <person name="Lundell T."/>
            <person name="Morin E."/>
            <person name="Murat C."/>
            <person name="Sun H."/>
            <person name="Tunlid A."/>
            <person name="Henrissat B."/>
            <person name="Grigoriev I.V."/>
            <person name="Hibbett D.S."/>
            <person name="Martin F."/>
            <person name="Nordberg H.P."/>
            <person name="Cantor M.N."/>
            <person name="Hua S.X."/>
        </authorList>
    </citation>
    <scope>NUCLEOTIDE SEQUENCE [LARGE SCALE GENOMIC DNA]</scope>
    <source>
        <strain evidence="2 3">Zn</strain>
    </source>
</reference>
<dbReference type="InterPro" id="IPR011008">
    <property type="entry name" value="Dimeric_a/b-barrel"/>
</dbReference>
<dbReference type="EMBL" id="KN832874">
    <property type="protein sequence ID" value="KIN02984.1"/>
    <property type="molecule type" value="Genomic_DNA"/>
</dbReference>
<dbReference type="InParanoid" id="A0A0C3CVF0"/>
<organism evidence="2 3">
    <name type="scientific">Oidiodendron maius (strain Zn)</name>
    <dbReference type="NCBI Taxonomy" id="913774"/>
    <lineage>
        <taxon>Eukaryota</taxon>
        <taxon>Fungi</taxon>
        <taxon>Dikarya</taxon>
        <taxon>Ascomycota</taxon>
        <taxon>Pezizomycotina</taxon>
        <taxon>Leotiomycetes</taxon>
        <taxon>Leotiomycetes incertae sedis</taxon>
        <taxon>Myxotrichaceae</taxon>
        <taxon>Oidiodendron</taxon>
    </lineage>
</organism>
<dbReference type="Proteomes" id="UP000054321">
    <property type="component" value="Unassembled WGS sequence"/>
</dbReference>
<keyword evidence="3" id="KW-1185">Reference proteome</keyword>
<gene>
    <name evidence="2" type="ORF">OIDMADRAFT_195589</name>
</gene>
<evidence type="ECO:0000259" key="1">
    <source>
        <dbReference type="Pfam" id="PF03992"/>
    </source>
</evidence>
<dbReference type="InterPro" id="IPR007138">
    <property type="entry name" value="ABM_dom"/>
</dbReference>
<dbReference type="OrthoDB" id="4126315at2759"/>
<dbReference type="AlphaFoldDB" id="A0A0C3CVF0"/>
<dbReference type="HOGENOM" id="CLU_147503_1_0_1"/>
<dbReference type="Gene3D" id="3.30.70.100">
    <property type="match status" value="1"/>
</dbReference>
<name>A0A0C3CVF0_OIDMZ</name>
<feature type="domain" description="ABM" evidence="1">
    <location>
        <begin position="11"/>
        <end position="66"/>
    </location>
</feature>
<reference evidence="3" key="2">
    <citation type="submission" date="2015-01" db="EMBL/GenBank/DDBJ databases">
        <title>Evolutionary Origins and Diversification of the Mycorrhizal Mutualists.</title>
        <authorList>
            <consortium name="DOE Joint Genome Institute"/>
            <consortium name="Mycorrhizal Genomics Consortium"/>
            <person name="Kohler A."/>
            <person name="Kuo A."/>
            <person name="Nagy L.G."/>
            <person name="Floudas D."/>
            <person name="Copeland A."/>
            <person name="Barry K.W."/>
            <person name="Cichocki N."/>
            <person name="Veneault-Fourrey C."/>
            <person name="LaButti K."/>
            <person name="Lindquist E.A."/>
            <person name="Lipzen A."/>
            <person name="Lundell T."/>
            <person name="Morin E."/>
            <person name="Murat C."/>
            <person name="Riley R."/>
            <person name="Ohm R."/>
            <person name="Sun H."/>
            <person name="Tunlid A."/>
            <person name="Henrissat B."/>
            <person name="Grigoriev I.V."/>
            <person name="Hibbett D.S."/>
            <person name="Martin F."/>
        </authorList>
    </citation>
    <scope>NUCLEOTIDE SEQUENCE [LARGE SCALE GENOMIC DNA]</scope>
    <source>
        <strain evidence="3">Zn</strain>
    </source>
</reference>
<protein>
    <recommendedName>
        <fullName evidence="1">ABM domain-containing protein</fullName>
    </recommendedName>
</protein>